<evidence type="ECO:0000256" key="3">
    <source>
        <dbReference type="ARBA" id="ARBA00022634"/>
    </source>
</evidence>
<keyword evidence="9 11" id="KW-0067">ATP-binding</keyword>
<proteinExistence type="inferred from homology"/>
<evidence type="ECO:0000256" key="5">
    <source>
        <dbReference type="ARBA" id="ARBA00022723"/>
    </source>
</evidence>
<dbReference type="Gene3D" id="3.40.50.300">
    <property type="entry name" value="P-loop containing nucleotide triphosphate hydrolases"/>
    <property type="match status" value="1"/>
</dbReference>
<dbReference type="PANTHER" id="PTHR11441">
    <property type="entry name" value="THYMIDINE KINASE"/>
    <property type="match status" value="1"/>
</dbReference>
<evidence type="ECO:0000256" key="9">
    <source>
        <dbReference type="ARBA" id="ARBA00022840"/>
    </source>
</evidence>
<dbReference type="SUPFAM" id="SSF57716">
    <property type="entry name" value="Glucocorticoid receptor-like (DNA-binding domain)"/>
    <property type="match status" value="1"/>
</dbReference>
<keyword evidence="6 11" id="KW-0547">Nucleotide-binding</keyword>
<accession>F0ZSA2</accession>
<comment type="catalytic activity">
    <reaction evidence="10 11">
        <text>thymidine + ATP = dTMP + ADP + H(+)</text>
        <dbReference type="Rhea" id="RHEA:19129"/>
        <dbReference type="ChEBI" id="CHEBI:15378"/>
        <dbReference type="ChEBI" id="CHEBI:17748"/>
        <dbReference type="ChEBI" id="CHEBI:30616"/>
        <dbReference type="ChEBI" id="CHEBI:63528"/>
        <dbReference type="ChEBI" id="CHEBI:456216"/>
        <dbReference type="EC" id="2.7.1.21"/>
    </reaction>
</comment>
<dbReference type="FunFam" id="3.30.60.20:FF:000028">
    <property type="entry name" value="Thymidine kinase"/>
    <property type="match status" value="1"/>
</dbReference>
<dbReference type="OMA" id="EAYEPRC"/>
<sequence length="234" mass="26378">MAIIPTVVGKIQVIFGPMFSGKTTELIRRIKRFNFANKKCLLIKYSKDTRYNDNIDKSFLVTHDKQNYQAFPCSILEDIREQAEKYDVIGIDEGQFFPDVVQFSEELANQGKTVIIAALDGTFQRKPFASVIDLVSKAEVITKLTAVCMVCYNDAAFSKRIVDDDNIELIGGIDKYISVCRGCYHKDTSMKTLKSVRNVHDKALSGAVVAAHDQFYQDGPQNMAVDDIHLNNDY</sequence>
<dbReference type="GO" id="GO:0004797">
    <property type="term" value="F:thymidine kinase activity"/>
    <property type="evidence" value="ECO:0000318"/>
    <property type="project" value="GO_Central"/>
</dbReference>
<dbReference type="Gene3D" id="3.30.60.20">
    <property type="match status" value="1"/>
</dbReference>
<evidence type="ECO:0000313" key="14">
    <source>
        <dbReference type="Proteomes" id="UP000001064"/>
    </source>
</evidence>
<dbReference type="GO" id="GO:0005524">
    <property type="term" value="F:ATP binding"/>
    <property type="evidence" value="ECO:0007669"/>
    <property type="project" value="UniProtKB-KW"/>
</dbReference>
<name>F0ZSA2_DICPU</name>
<keyword evidence="5" id="KW-0479">Metal-binding</keyword>
<dbReference type="Proteomes" id="UP000001064">
    <property type="component" value="Unassembled WGS sequence"/>
</dbReference>
<dbReference type="GO" id="GO:0042802">
    <property type="term" value="F:identical protein binding"/>
    <property type="evidence" value="ECO:0007669"/>
    <property type="project" value="EnsemblProtists"/>
</dbReference>
<dbReference type="eggNOG" id="KOG3125">
    <property type="taxonomic scope" value="Eukaryota"/>
</dbReference>
<comment type="similarity">
    <text evidence="1 12">Belongs to the thymidine kinase family.</text>
</comment>
<dbReference type="VEuPathDB" id="AmoebaDB:DICPUDRAFT_49097"/>
<evidence type="ECO:0000256" key="11">
    <source>
        <dbReference type="RuleBase" id="RU000544"/>
    </source>
</evidence>
<dbReference type="OrthoDB" id="439028at2759"/>
<dbReference type="GO" id="GO:0071897">
    <property type="term" value="P:DNA biosynthetic process"/>
    <property type="evidence" value="ECO:0007669"/>
    <property type="project" value="UniProtKB-KW"/>
</dbReference>
<dbReference type="RefSeq" id="XP_003290301.1">
    <property type="nucleotide sequence ID" value="XM_003290253.1"/>
</dbReference>
<keyword evidence="7 11" id="KW-0418">Kinase</keyword>
<keyword evidence="14" id="KW-1185">Reference proteome</keyword>
<keyword evidence="4 11" id="KW-0808">Transferase</keyword>
<evidence type="ECO:0000256" key="10">
    <source>
        <dbReference type="ARBA" id="ARBA00048254"/>
    </source>
</evidence>
<dbReference type="GO" id="GO:0046104">
    <property type="term" value="P:thymidine metabolic process"/>
    <property type="evidence" value="ECO:0000318"/>
    <property type="project" value="GO_Central"/>
</dbReference>
<reference evidence="14" key="1">
    <citation type="journal article" date="2011" name="Genome Biol.">
        <title>Comparative genomics of the social amoebae Dictyostelium discoideum and Dictyostelium purpureum.</title>
        <authorList>
            <consortium name="US DOE Joint Genome Institute (JGI-PGF)"/>
            <person name="Sucgang R."/>
            <person name="Kuo A."/>
            <person name="Tian X."/>
            <person name="Salerno W."/>
            <person name="Parikh A."/>
            <person name="Feasley C.L."/>
            <person name="Dalin E."/>
            <person name="Tu H."/>
            <person name="Huang E."/>
            <person name="Barry K."/>
            <person name="Lindquist E."/>
            <person name="Shapiro H."/>
            <person name="Bruce D."/>
            <person name="Schmutz J."/>
            <person name="Salamov A."/>
            <person name="Fey P."/>
            <person name="Gaudet P."/>
            <person name="Anjard C."/>
            <person name="Babu M.M."/>
            <person name="Basu S."/>
            <person name="Bushmanova Y."/>
            <person name="van der Wel H."/>
            <person name="Katoh-Kurasawa M."/>
            <person name="Dinh C."/>
            <person name="Coutinho P.M."/>
            <person name="Saito T."/>
            <person name="Elias M."/>
            <person name="Schaap P."/>
            <person name="Kay R.R."/>
            <person name="Henrissat B."/>
            <person name="Eichinger L."/>
            <person name="Rivero F."/>
            <person name="Putnam N.H."/>
            <person name="West C.M."/>
            <person name="Loomis W.F."/>
            <person name="Chisholm R.L."/>
            <person name="Shaulsky G."/>
            <person name="Strassmann J.E."/>
            <person name="Queller D.C."/>
            <person name="Kuspa A."/>
            <person name="Grigoriev I.V."/>
        </authorList>
    </citation>
    <scope>NUCLEOTIDE SEQUENCE [LARGE SCALE GENOMIC DNA]</scope>
    <source>
        <strain evidence="14">QSDP1</strain>
    </source>
</reference>
<evidence type="ECO:0000256" key="1">
    <source>
        <dbReference type="ARBA" id="ARBA00007587"/>
    </source>
</evidence>
<dbReference type="InParanoid" id="F0ZSA2"/>
<dbReference type="InterPro" id="IPR001267">
    <property type="entry name" value="Thymidine_kinase"/>
</dbReference>
<dbReference type="GO" id="GO:0005516">
    <property type="term" value="F:calmodulin binding"/>
    <property type="evidence" value="ECO:0007669"/>
    <property type="project" value="EnsemblProtists"/>
</dbReference>
<evidence type="ECO:0000256" key="8">
    <source>
        <dbReference type="ARBA" id="ARBA00022833"/>
    </source>
</evidence>
<dbReference type="GeneID" id="10504656"/>
<gene>
    <name evidence="13" type="ORF">DICPUDRAFT_49097</name>
</gene>
<dbReference type="STRING" id="5786.F0ZSA2"/>
<protein>
    <recommendedName>
        <fullName evidence="2 11">Thymidine kinase</fullName>
        <ecNumber evidence="2 11">2.7.1.21</ecNumber>
    </recommendedName>
</protein>
<dbReference type="FunFam" id="3.40.50.300:FF:001270">
    <property type="entry name" value="Thymidine kinase"/>
    <property type="match status" value="1"/>
</dbReference>
<organism evidence="13 14">
    <name type="scientific">Dictyostelium purpureum</name>
    <name type="common">Slime mold</name>
    <dbReference type="NCBI Taxonomy" id="5786"/>
    <lineage>
        <taxon>Eukaryota</taxon>
        <taxon>Amoebozoa</taxon>
        <taxon>Evosea</taxon>
        <taxon>Eumycetozoa</taxon>
        <taxon>Dictyostelia</taxon>
        <taxon>Dictyosteliales</taxon>
        <taxon>Dictyosteliaceae</taxon>
        <taxon>Dictyostelium</taxon>
    </lineage>
</organism>
<dbReference type="EMBL" id="GL871154">
    <property type="protein sequence ID" value="EGC33181.1"/>
    <property type="molecule type" value="Genomic_DNA"/>
</dbReference>
<keyword evidence="3 11" id="KW-0237">DNA synthesis</keyword>
<dbReference type="EC" id="2.7.1.21" evidence="2 11"/>
<evidence type="ECO:0000256" key="12">
    <source>
        <dbReference type="RuleBase" id="RU004165"/>
    </source>
</evidence>
<dbReference type="InterPro" id="IPR020633">
    <property type="entry name" value="Thymidine_kinase_CS"/>
</dbReference>
<evidence type="ECO:0000256" key="7">
    <source>
        <dbReference type="ARBA" id="ARBA00022777"/>
    </source>
</evidence>
<dbReference type="KEGG" id="dpp:DICPUDRAFT_49097"/>
<dbReference type="InterPro" id="IPR027417">
    <property type="entry name" value="P-loop_NTPase"/>
</dbReference>
<evidence type="ECO:0000256" key="2">
    <source>
        <dbReference type="ARBA" id="ARBA00012118"/>
    </source>
</evidence>
<dbReference type="GO" id="GO:0004683">
    <property type="term" value="F:calcium/calmodulin-dependent protein kinase activity"/>
    <property type="evidence" value="ECO:0007669"/>
    <property type="project" value="EnsemblProtists"/>
</dbReference>
<evidence type="ECO:0000256" key="6">
    <source>
        <dbReference type="ARBA" id="ARBA00022741"/>
    </source>
</evidence>
<evidence type="ECO:0000256" key="4">
    <source>
        <dbReference type="ARBA" id="ARBA00022679"/>
    </source>
</evidence>
<dbReference type="FunCoup" id="F0ZSA2">
    <property type="interactions" value="43"/>
</dbReference>
<dbReference type="PANTHER" id="PTHR11441:SF0">
    <property type="entry name" value="THYMIDINE KINASE, CYTOSOLIC"/>
    <property type="match status" value="1"/>
</dbReference>
<dbReference type="AlphaFoldDB" id="F0ZSA2"/>
<evidence type="ECO:0000313" key="13">
    <source>
        <dbReference type="EMBL" id="EGC33181.1"/>
    </source>
</evidence>
<dbReference type="Pfam" id="PF00265">
    <property type="entry name" value="TK"/>
    <property type="match status" value="1"/>
</dbReference>
<dbReference type="GO" id="GO:0046872">
    <property type="term" value="F:metal ion binding"/>
    <property type="evidence" value="ECO:0007669"/>
    <property type="project" value="UniProtKB-KW"/>
</dbReference>
<dbReference type="SUPFAM" id="SSF52540">
    <property type="entry name" value="P-loop containing nucleoside triphosphate hydrolases"/>
    <property type="match status" value="1"/>
</dbReference>
<dbReference type="PROSITE" id="PS00603">
    <property type="entry name" value="TK_CELLULAR_TYPE"/>
    <property type="match status" value="1"/>
</dbReference>
<keyword evidence="8" id="KW-0862">Zinc</keyword>